<protein>
    <submittedName>
        <fullName evidence="1">Aldose epimerase</fullName>
    </submittedName>
</protein>
<dbReference type="InterPro" id="IPR011013">
    <property type="entry name" value="Gal_mutarotase_sf_dom"/>
</dbReference>
<dbReference type="GO" id="GO:0030246">
    <property type="term" value="F:carbohydrate binding"/>
    <property type="evidence" value="ECO:0007669"/>
    <property type="project" value="InterPro"/>
</dbReference>
<dbReference type="GO" id="GO:0033499">
    <property type="term" value="P:galactose catabolic process via UDP-galactose, Leloir pathway"/>
    <property type="evidence" value="ECO:0007669"/>
    <property type="project" value="TreeGrafter"/>
</dbReference>
<dbReference type="Proteomes" id="UP000306317">
    <property type="component" value="Unassembled WGS sequence"/>
</dbReference>
<organism evidence="1 2">
    <name type="scientific">Rhodanobacter lindaniclasticus</name>
    <dbReference type="NCBI Taxonomy" id="75310"/>
    <lineage>
        <taxon>Bacteria</taxon>
        <taxon>Pseudomonadati</taxon>
        <taxon>Pseudomonadota</taxon>
        <taxon>Gammaproteobacteria</taxon>
        <taxon>Lysobacterales</taxon>
        <taxon>Rhodanobacteraceae</taxon>
        <taxon>Rhodanobacter</taxon>
    </lineage>
</organism>
<dbReference type="SUPFAM" id="SSF74650">
    <property type="entry name" value="Galactose mutarotase-like"/>
    <property type="match status" value="1"/>
</dbReference>
<dbReference type="Gene3D" id="2.70.98.10">
    <property type="match status" value="1"/>
</dbReference>
<dbReference type="GO" id="GO:0004034">
    <property type="term" value="F:aldose 1-epimerase activity"/>
    <property type="evidence" value="ECO:0007669"/>
    <property type="project" value="TreeGrafter"/>
</dbReference>
<dbReference type="GO" id="GO:0006006">
    <property type="term" value="P:glucose metabolic process"/>
    <property type="evidence" value="ECO:0007669"/>
    <property type="project" value="TreeGrafter"/>
</dbReference>
<evidence type="ECO:0000313" key="1">
    <source>
        <dbReference type="EMBL" id="THD07938.1"/>
    </source>
</evidence>
<gene>
    <name evidence="1" type="ORF">B1991_07155</name>
</gene>
<reference evidence="1 2" key="1">
    <citation type="submission" date="2017-02" db="EMBL/GenBank/DDBJ databases">
        <title>Whole genome sequencing of Rhodanobacter lindaniclasticus DSM 17932.</title>
        <authorList>
            <person name="Kumar S."/>
            <person name="Patil P."/>
            <person name="Patil P.B."/>
        </authorList>
    </citation>
    <scope>NUCLEOTIDE SEQUENCE [LARGE SCALE GENOMIC DNA]</scope>
    <source>
        <strain evidence="1 2">DSM 17932</strain>
    </source>
</reference>
<name>A0A4S3KI22_9GAMM</name>
<dbReference type="AlphaFoldDB" id="A0A4S3KI22"/>
<dbReference type="RefSeq" id="WP_136258036.1">
    <property type="nucleotide sequence ID" value="NZ_MWIO01000020.1"/>
</dbReference>
<proteinExistence type="predicted"/>
<evidence type="ECO:0000313" key="2">
    <source>
        <dbReference type="Proteomes" id="UP000306317"/>
    </source>
</evidence>
<dbReference type="EMBL" id="MWIO01000020">
    <property type="protein sequence ID" value="THD07938.1"/>
    <property type="molecule type" value="Genomic_DNA"/>
</dbReference>
<sequence length="335" mass="36500">MTRYAIRHEHLGRWPVVALTDSESGMSVRLARRGATLLDFHVPLGERLHDIADGYADADALEAQEGARFAVMLPFANRIADARYRFDGKACDLQPGISGDARGIMHGFVCEADFELLSADADDDGARVRFGHDGLRPGVHPGYPFALDLEVLFTLHAGGLDVEARMRNVGEQAAPCFFGWHPYLRLREDGIADCELQLPAHQAVRTDDRLIPLPGASALQPLDAVPPLDFRQPRRIGGCVMDTGFADPQVDADGRVRTRLRDPDSGLAVVVWQQSGVTLAFTGDTLAGAAARRSIALEPMEAMTDAFNRDDCIDAITLAAGAERRFHCGLEIHLP</sequence>
<comment type="caution">
    <text evidence="1">The sequence shown here is derived from an EMBL/GenBank/DDBJ whole genome shotgun (WGS) entry which is preliminary data.</text>
</comment>
<dbReference type="PANTHER" id="PTHR10091">
    <property type="entry name" value="ALDOSE-1-EPIMERASE"/>
    <property type="match status" value="1"/>
</dbReference>
<dbReference type="InterPro" id="IPR008183">
    <property type="entry name" value="Aldose_1/G6P_1-epimerase"/>
</dbReference>
<keyword evidence="2" id="KW-1185">Reference proteome</keyword>
<dbReference type="InterPro" id="IPR014718">
    <property type="entry name" value="GH-type_carb-bd"/>
</dbReference>
<dbReference type="OrthoDB" id="9808779at2"/>
<accession>A0A4S3KI22</accession>
<dbReference type="Pfam" id="PF01263">
    <property type="entry name" value="Aldose_epim"/>
    <property type="match status" value="1"/>
</dbReference>
<dbReference type="PANTHER" id="PTHR10091:SF0">
    <property type="entry name" value="GALACTOSE MUTAROTASE"/>
    <property type="match status" value="1"/>
</dbReference>